<dbReference type="RefSeq" id="WP_009200677.1">
    <property type="nucleotide sequence ID" value="NZ_ACJX03000001.1"/>
</dbReference>
<comment type="caution">
    <text evidence="4">The sequence shown here is derived from an EMBL/GenBank/DDBJ whole genome shotgun (WGS) entry which is preliminary data.</text>
</comment>
<dbReference type="EMBL" id="ACJX03000001">
    <property type="protein sequence ID" value="KRT34441.1"/>
    <property type="molecule type" value="Genomic_DNA"/>
</dbReference>
<dbReference type="OrthoDB" id="9809781at2"/>
<dbReference type="SUPFAM" id="SSF110997">
    <property type="entry name" value="Sporulation related repeat"/>
    <property type="match status" value="1"/>
</dbReference>
<dbReference type="Pfam" id="PF09992">
    <property type="entry name" value="NAGPA"/>
    <property type="match status" value="1"/>
</dbReference>
<dbReference type="eggNOG" id="COG4632">
    <property type="taxonomic scope" value="Bacteria"/>
</dbReference>
<protein>
    <submittedName>
        <fullName evidence="4">Sporulation and cell division repeat protein</fullName>
    </submittedName>
</protein>
<evidence type="ECO:0000313" key="4">
    <source>
        <dbReference type="EMBL" id="KRT34441.1"/>
    </source>
</evidence>
<accession>A0A0T5X7U8</accession>
<keyword evidence="4" id="KW-0132">Cell division</keyword>
<dbReference type="InterPro" id="IPR036680">
    <property type="entry name" value="SPOR-like_sf"/>
</dbReference>
<dbReference type="AlphaFoldDB" id="A0A0T5X7U8"/>
<dbReference type="PANTHER" id="PTHR40446:SF2">
    <property type="entry name" value="N-ACETYLGLUCOSAMINE-1-PHOSPHODIESTER ALPHA-N-ACETYLGLUCOSAMINIDASE"/>
    <property type="match status" value="1"/>
</dbReference>
<feature type="signal peptide" evidence="1">
    <location>
        <begin position="1"/>
        <end position="22"/>
    </location>
</feature>
<evidence type="ECO:0000313" key="5">
    <source>
        <dbReference type="Proteomes" id="UP000005273"/>
    </source>
</evidence>
<dbReference type="InterPro" id="IPR018711">
    <property type="entry name" value="NAGPA"/>
</dbReference>
<evidence type="ECO:0000259" key="2">
    <source>
        <dbReference type="Pfam" id="PF05036"/>
    </source>
</evidence>
<evidence type="ECO:0000256" key="1">
    <source>
        <dbReference type="SAM" id="SignalP"/>
    </source>
</evidence>
<name>A0A0T5X7U8_9BACT</name>
<dbReference type="PANTHER" id="PTHR40446">
    <property type="entry name" value="N-ACETYLGLUCOSAMINE-1-PHOSPHODIESTER ALPHA-N-ACETYLGLUCOSAMINIDASE"/>
    <property type="match status" value="1"/>
</dbReference>
<dbReference type="STRING" id="592015.HMPREF1705_02614"/>
<dbReference type="Proteomes" id="UP000005273">
    <property type="component" value="Unassembled WGS sequence"/>
</dbReference>
<gene>
    <name evidence="4" type="ORF">HMPREF1705_02614</name>
</gene>
<feature type="domain" description="Phosphodiester glycosidase" evidence="3">
    <location>
        <begin position="412"/>
        <end position="583"/>
    </location>
</feature>
<dbReference type="GO" id="GO:0042834">
    <property type="term" value="F:peptidoglycan binding"/>
    <property type="evidence" value="ECO:0007669"/>
    <property type="project" value="InterPro"/>
</dbReference>
<evidence type="ECO:0000259" key="3">
    <source>
        <dbReference type="Pfam" id="PF09992"/>
    </source>
</evidence>
<dbReference type="GO" id="GO:0051301">
    <property type="term" value="P:cell division"/>
    <property type="evidence" value="ECO:0007669"/>
    <property type="project" value="UniProtKB-KW"/>
</dbReference>
<keyword evidence="4" id="KW-0131">Cell cycle</keyword>
<feature type="chain" id="PRO_5006666409" evidence="1">
    <location>
        <begin position="23"/>
        <end position="585"/>
    </location>
</feature>
<dbReference type="InterPro" id="IPR007730">
    <property type="entry name" value="SPOR-like_dom"/>
</dbReference>
<proteinExistence type="predicted"/>
<feature type="domain" description="SPOR" evidence="2">
    <location>
        <begin position="208"/>
        <end position="262"/>
    </location>
</feature>
<organism evidence="4 5">
    <name type="scientific">Acetomicrobium hydrogeniformans ATCC BAA-1850</name>
    <dbReference type="NCBI Taxonomy" id="592015"/>
    <lineage>
        <taxon>Bacteria</taxon>
        <taxon>Thermotogati</taxon>
        <taxon>Synergistota</taxon>
        <taxon>Synergistia</taxon>
        <taxon>Synergistales</taxon>
        <taxon>Acetomicrobiaceae</taxon>
        <taxon>Acetomicrobium</taxon>
    </lineage>
</organism>
<keyword evidence="5" id="KW-1185">Reference proteome</keyword>
<reference evidence="5" key="1">
    <citation type="submission" date="2012-09" db="EMBL/GenBank/DDBJ databases">
        <authorList>
            <person name="Weinstock G."/>
            <person name="Sodergren E."/>
            <person name="Clifton S."/>
            <person name="Fulton L."/>
            <person name="Fulton B."/>
            <person name="Courtney L."/>
            <person name="Fronick C."/>
            <person name="Harrison M."/>
            <person name="Strong C."/>
            <person name="Farmer C."/>
            <person name="Delehaunty K."/>
            <person name="Markovic C."/>
            <person name="Hall O."/>
            <person name="Minx P."/>
            <person name="Tomlinson C."/>
            <person name="Mitreva M."/>
            <person name="Nelson J."/>
            <person name="Hou S."/>
            <person name="Wollam A."/>
            <person name="Pepin K.H."/>
            <person name="Johnson M."/>
            <person name="Bhonagiri V."/>
            <person name="Nash W.E."/>
            <person name="Suruliraj S."/>
            <person name="Warren W."/>
            <person name="Chinwalla A."/>
            <person name="Mardis E.R."/>
            <person name="Wilson R.K."/>
        </authorList>
    </citation>
    <scope>NUCLEOTIDE SEQUENCE [LARGE SCALE GENOMIC DNA]</scope>
    <source>
        <strain evidence="5">OS1</strain>
    </source>
</reference>
<keyword evidence="1" id="KW-0732">Signal</keyword>
<dbReference type="Pfam" id="PF05036">
    <property type="entry name" value="SPOR"/>
    <property type="match status" value="1"/>
</dbReference>
<sequence length="585" mass="63996">MGAFKRLRVASLIFLVCIIAFAHVGGASAISRGEVVYEIMTALDLPVVQDGAGFADVSKLTLHGESIQAAKALGILPPFEHFYPTLDATNAEALMFALRALGLFNEAEILDKICEFGEKEDVPPHLTVYLTMAEAMSPKAPELLLSEPAANVSREGLNSLVSWLKNCKRGFIFEKTLEEGPIAVTMHREGVGRPPKLWLVLIDEIPLNAEARARDLTDYLKNLGFPAFIVKQEWAYLVTVGPFMDYVKAHDVKARLPKSMTASIVPYNGSEESPALYWVCLSYDATSETGKIALSSALFGTFKPLSEMAKATGAKAAVNGGYFSETRPIGLVLTDGAISYMPYRGRTAIGWDDSGKVYIGQVEAAAKVVVGSKAEFALDGVNVSPSYHGISVYRPEFGMEVSKLPSDALEVMVREGKVTWKQSAATAKGHYIPPDGFLLVARGNSRQYFANVVLGTEVEIKSSLVPEEFNGAKWAFQAGPPLLRNGREVYANEGFKPSFTDKRHPRTLWGYDGRRIYWVVVDGRDPWHSRGMTLSELKSLAKQFGMKEAVNLDGGGSSGLWWKGALINHSPGGRERPLPYIVYLE</sequence>